<evidence type="ECO:0000313" key="2">
    <source>
        <dbReference type="EMBL" id="QDU85826.1"/>
    </source>
</evidence>
<feature type="signal peptide" evidence="1">
    <location>
        <begin position="1"/>
        <end position="29"/>
    </location>
</feature>
<keyword evidence="1" id="KW-0732">Signal</keyword>
<feature type="chain" id="PRO_5022014449" description="Lipoprotein" evidence="1">
    <location>
        <begin position="30"/>
        <end position="174"/>
    </location>
</feature>
<protein>
    <recommendedName>
        <fullName evidence="4">Lipoprotein</fullName>
    </recommendedName>
</protein>
<dbReference type="RefSeq" id="WP_419185961.1">
    <property type="nucleotide sequence ID" value="NZ_CP036290.1"/>
</dbReference>
<evidence type="ECO:0000256" key="1">
    <source>
        <dbReference type="SAM" id="SignalP"/>
    </source>
</evidence>
<dbReference type="Proteomes" id="UP000319342">
    <property type="component" value="Chromosome"/>
</dbReference>
<dbReference type="EMBL" id="CP036290">
    <property type="protein sequence ID" value="QDU85826.1"/>
    <property type="molecule type" value="Genomic_DNA"/>
</dbReference>
<evidence type="ECO:0000313" key="3">
    <source>
        <dbReference type="Proteomes" id="UP000319342"/>
    </source>
</evidence>
<proteinExistence type="predicted"/>
<keyword evidence="3" id="KW-1185">Reference proteome</keyword>
<dbReference type="AlphaFoldDB" id="A0A518D2X6"/>
<name>A0A518D2X6_9BACT</name>
<gene>
    <name evidence="2" type="ORF">Pla163_29670</name>
</gene>
<sequence precursor="true">MRHSITTLRPLASRLHVAALCGAALVLVASCGSTPDAPDDTAVVDGVALEAPAPWTDAFVEKVYIFADVITVEGPAGLRTHCAVVQDDASYDYDLATTERGLVQTLSVKPGALQPTANVFLDNWELRGFQRVVVTERPQRDGEVIVRATGRVGAQLPEGRVEGSTFERRFVVGQ</sequence>
<organism evidence="2 3">
    <name type="scientific">Rohdeia mirabilis</name>
    <dbReference type="NCBI Taxonomy" id="2528008"/>
    <lineage>
        <taxon>Bacteria</taxon>
        <taxon>Pseudomonadati</taxon>
        <taxon>Planctomycetota</taxon>
        <taxon>Planctomycetia</taxon>
        <taxon>Planctomycetia incertae sedis</taxon>
        <taxon>Rohdeia</taxon>
    </lineage>
</organism>
<dbReference type="PROSITE" id="PS51257">
    <property type="entry name" value="PROKAR_LIPOPROTEIN"/>
    <property type="match status" value="1"/>
</dbReference>
<reference evidence="2 3" key="1">
    <citation type="submission" date="2019-02" db="EMBL/GenBank/DDBJ databases">
        <title>Deep-cultivation of Planctomycetes and their phenomic and genomic characterization uncovers novel biology.</title>
        <authorList>
            <person name="Wiegand S."/>
            <person name="Jogler M."/>
            <person name="Boedeker C."/>
            <person name="Pinto D."/>
            <person name="Vollmers J."/>
            <person name="Rivas-Marin E."/>
            <person name="Kohn T."/>
            <person name="Peeters S.H."/>
            <person name="Heuer A."/>
            <person name="Rast P."/>
            <person name="Oberbeckmann S."/>
            <person name="Bunk B."/>
            <person name="Jeske O."/>
            <person name="Meyerdierks A."/>
            <person name="Storesund J.E."/>
            <person name="Kallscheuer N."/>
            <person name="Luecker S."/>
            <person name="Lage O.M."/>
            <person name="Pohl T."/>
            <person name="Merkel B.J."/>
            <person name="Hornburger P."/>
            <person name="Mueller R.-W."/>
            <person name="Bruemmer F."/>
            <person name="Labrenz M."/>
            <person name="Spormann A.M."/>
            <person name="Op den Camp H."/>
            <person name="Overmann J."/>
            <person name="Amann R."/>
            <person name="Jetten M.S.M."/>
            <person name="Mascher T."/>
            <person name="Medema M.H."/>
            <person name="Devos D.P."/>
            <person name="Kaster A.-K."/>
            <person name="Ovreas L."/>
            <person name="Rohde M."/>
            <person name="Galperin M.Y."/>
            <person name="Jogler C."/>
        </authorList>
    </citation>
    <scope>NUCLEOTIDE SEQUENCE [LARGE SCALE GENOMIC DNA]</scope>
    <source>
        <strain evidence="2 3">Pla163</strain>
    </source>
</reference>
<accession>A0A518D2X6</accession>
<evidence type="ECO:0008006" key="4">
    <source>
        <dbReference type="Google" id="ProtNLM"/>
    </source>
</evidence>